<comment type="caution">
    <text evidence="1">The sequence shown here is derived from an EMBL/GenBank/DDBJ whole genome shotgun (WGS) entry which is preliminary data.</text>
</comment>
<gene>
    <name evidence="1" type="ORF">EPI10_005848</name>
</gene>
<organism evidence="1 2">
    <name type="scientific">Gossypium australe</name>
    <dbReference type="NCBI Taxonomy" id="47621"/>
    <lineage>
        <taxon>Eukaryota</taxon>
        <taxon>Viridiplantae</taxon>
        <taxon>Streptophyta</taxon>
        <taxon>Embryophyta</taxon>
        <taxon>Tracheophyta</taxon>
        <taxon>Spermatophyta</taxon>
        <taxon>Magnoliopsida</taxon>
        <taxon>eudicotyledons</taxon>
        <taxon>Gunneridae</taxon>
        <taxon>Pentapetalae</taxon>
        <taxon>rosids</taxon>
        <taxon>malvids</taxon>
        <taxon>Malvales</taxon>
        <taxon>Malvaceae</taxon>
        <taxon>Malvoideae</taxon>
        <taxon>Gossypium</taxon>
    </lineage>
</organism>
<evidence type="ECO:0000313" key="1">
    <source>
        <dbReference type="EMBL" id="KAA3483700.1"/>
    </source>
</evidence>
<name>A0A5B6WPH4_9ROSI</name>
<dbReference type="EMBL" id="SMMG02000002">
    <property type="protein sequence ID" value="KAA3483700.1"/>
    <property type="molecule type" value="Genomic_DNA"/>
</dbReference>
<dbReference type="Proteomes" id="UP000325315">
    <property type="component" value="Unassembled WGS sequence"/>
</dbReference>
<dbReference type="AlphaFoldDB" id="A0A5B6WPH4"/>
<sequence>MHDILGMLSDFVVNDPETKPPQVPPSHVHDLIQHRSPISTPYVLVPSLGPRAPSKILRTLVTLLQVQMNLTPSNSPSNLACYKRLSSSRAFHSIVRQIPHHISETYLYFLSFLQFIHPSYRVFDDLYGISPDFLFKDP</sequence>
<proteinExistence type="predicted"/>
<accession>A0A5B6WPH4</accession>
<evidence type="ECO:0000313" key="2">
    <source>
        <dbReference type="Proteomes" id="UP000325315"/>
    </source>
</evidence>
<keyword evidence="2" id="KW-1185">Reference proteome</keyword>
<protein>
    <submittedName>
        <fullName evidence="1">Uncharacterized protein</fullName>
    </submittedName>
</protein>
<reference evidence="2" key="1">
    <citation type="journal article" date="2019" name="Plant Biotechnol. J.">
        <title>Genome sequencing of the Australian wild diploid species Gossypium australe highlights disease resistance and delayed gland morphogenesis.</title>
        <authorList>
            <person name="Cai Y."/>
            <person name="Cai X."/>
            <person name="Wang Q."/>
            <person name="Wang P."/>
            <person name="Zhang Y."/>
            <person name="Cai C."/>
            <person name="Xu Y."/>
            <person name="Wang K."/>
            <person name="Zhou Z."/>
            <person name="Wang C."/>
            <person name="Geng S."/>
            <person name="Li B."/>
            <person name="Dong Q."/>
            <person name="Hou Y."/>
            <person name="Wang H."/>
            <person name="Ai P."/>
            <person name="Liu Z."/>
            <person name="Yi F."/>
            <person name="Sun M."/>
            <person name="An G."/>
            <person name="Cheng J."/>
            <person name="Zhang Y."/>
            <person name="Shi Q."/>
            <person name="Xie Y."/>
            <person name="Shi X."/>
            <person name="Chang Y."/>
            <person name="Huang F."/>
            <person name="Chen Y."/>
            <person name="Hong S."/>
            <person name="Mi L."/>
            <person name="Sun Q."/>
            <person name="Zhang L."/>
            <person name="Zhou B."/>
            <person name="Peng R."/>
            <person name="Zhang X."/>
            <person name="Liu F."/>
        </authorList>
    </citation>
    <scope>NUCLEOTIDE SEQUENCE [LARGE SCALE GENOMIC DNA]</scope>
    <source>
        <strain evidence="2">cv. PA1801</strain>
    </source>
</reference>